<sequence length="303" mass="35133">MSREERYQEELEARIAKHGMRLKKLFGKANTSIVKEITDLYARYNESGQDLVSLIYNASRLDQIMDSIRTILYSLRDEEEQQLRIVWGEEYKRSVYHHLYFLEQDFEIGVALPQVNFPMILAAIEKPWEGRHFSKRIRLRTDLLAASMEDVITQAAVQGWGVTRAAKEITLRTSESWSNALRLARTELNRAAAQGQSTAYQANSDIIGEKEFCATLDKRTSSQCRKADGKRYPLDYDTPENPGREGERIPNHPNCRSYWRPVIKSAVLDRLQRERSYRIGKEERGYTSARNYEEWAKAKGIAT</sequence>
<name>A0A938Y016_9BACL</name>
<dbReference type="NCBIfam" id="TIGR01641">
    <property type="entry name" value="phageSPP1_gp7"/>
    <property type="match status" value="1"/>
</dbReference>
<evidence type="ECO:0000259" key="2">
    <source>
        <dbReference type="Pfam" id="PF04233"/>
    </source>
</evidence>
<dbReference type="InterPro" id="IPR006528">
    <property type="entry name" value="Phage_head_morphogenesis_dom"/>
</dbReference>
<reference evidence="3" key="1">
    <citation type="submission" date="2021-01" db="EMBL/GenBank/DDBJ databases">
        <title>Genomic Encyclopedia of Type Strains, Phase IV (KMG-IV): sequencing the most valuable type-strain genomes for metagenomic binning, comparative biology and taxonomic classification.</title>
        <authorList>
            <person name="Goeker M."/>
        </authorList>
    </citation>
    <scope>NUCLEOTIDE SEQUENCE</scope>
    <source>
        <strain evidence="3">DSM 25523</strain>
    </source>
</reference>
<organism evidence="3 4">
    <name type="scientific">Brevibacillus fulvus</name>
    <dbReference type="NCBI Taxonomy" id="1125967"/>
    <lineage>
        <taxon>Bacteria</taxon>
        <taxon>Bacillati</taxon>
        <taxon>Bacillota</taxon>
        <taxon>Bacilli</taxon>
        <taxon>Bacillales</taxon>
        <taxon>Paenibacillaceae</taxon>
        <taxon>Brevibacillus</taxon>
    </lineage>
</organism>
<dbReference type="AlphaFoldDB" id="A0A938Y016"/>
<evidence type="ECO:0000313" key="4">
    <source>
        <dbReference type="Proteomes" id="UP000717624"/>
    </source>
</evidence>
<comment type="caution">
    <text evidence="3">The sequence shown here is derived from an EMBL/GenBank/DDBJ whole genome shotgun (WGS) entry which is preliminary data.</text>
</comment>
<feature type="region of interest" description="Disordered" evidence="1">
    <location>
        <begin position="230"/>
        <end position="253"/>
    </location>
</feature>
<gene>
    <name evidence="3" type="ORF">JOD01_002503</name>
</gene>
<keyword evidence="4" id="KW-1185">Reference proteome</keyword>
<accession>A0A938Y016</accession>
<proteinExistence type="predicted"/>
<dbReference type="Proteomes" id="UP000717624">
    <property type="component" value="Unassembled WGS sequence"/>
</dbReference>
<dbReference type="Pfam" id="PF04233">
    <property type="entry name" value="Phage_Mu_F"/>
    <property type="match status" value="1"/>
</dbReference>
<dbReference type="EMBL" id="JAFBEB010000008">
    <property type="protein sequence ID" value="MBM7590891.1"/>
    <property type="molecule type" value="Genomic_DNA"/>
</dbReference>
<evidence type="ECO:0000256" key="1">
    <source>
        <dbReference type="SAM" id="MobiDB-lite"/>
    </source>
</evidence>
<evidence type="ECO:0000313" key="3">
    <source>
        <dbReference type="EMBL" id="MBM7590891.1"/>
    </source>
</evidence>
<protein>
    <submittedName>
        <fullName evidence="3">SPP1 gp7 family putative phage head morphogenesis protein</fullName>
    </submittedName>
</protein>
<feature type="domain" description="Phage head morphogenesis" evidence="2">
    <location>
        <begin position="148"/>
        <end position="257"/>
    </location>
</feature>
<dbReference type="RefSeq" id="WP_204518639.1">
    <property type="nucleotide sequence ID" value="NZ_BAABIN010000005.1"/>
</dbReference>